<sequence length="244" mass="25109">MRALRILIVVAVILGGLFVVADRVAVGFAEDQAADRLRTTEGLAEAPDVSIKGFPFLTQVASGELDDVEVGIPDYEASTGSGDSTIRITGLKADMRGVEFSGDFSSATARSATGTATIPYDELLKAAKSEPTQIASGVTARVAGLSDGGNGKIKIEIDATVLGVDLPRPVSVLSSVAVEGDTVRLRADSLPDLGVNLTETAIRSITDFQQAVDRLPGGIALDKVEGAADGVKITVKGSDIKLAG</sequence>
<comment type="caution">
    <text evidence="1">The sequence shown here is derived from an EMBL/GenBank/DDBJ whole genome shotgun (WGS) entry which is preliminary data.</text>
</comment>
<dbReference type="RefSeq" id="WP_189856145.1">
    <property type="nucleotide sequence ID" value="NZ_BMVW01000001.1"/>
</dbReference>
<gene>
    <name evidence="1" type="ORF">GCM10010365_13750</name>
</gene>
<protein>
    <recommendedName>
        <fullName evidence="3">DUF2993 domain-containing protein</fullName>
    </recommendedName>
</protein>
<accession>A0A918PB60</accession>
<proteinExistence type="predicted"/>
<name>A0A918PB60_9ACTN</name>
<keyword evidence="2" id="KW-1185">Reference proteome</keyword>
<dbReference type="AlphaFoldDB" id="A0A918PB60"/>
<organism evidence="1 2">
    <name type="scientific">Streptomyces poonensis</name>
    <dbReference type="NCBI Taxonomy" id="68255"/>
    <lineage>
        <taxon>Bacteria</taxon>
        <taxon>Bacillati</taxon>
        <taxon>Actinomycetota</taxon>
        <taxon>Actinomycetes</taxon>
        <taxon>Kitasatosporales</taxon>
        <taxon>Streptomycetaceae</taxon>
        <taxon>Streptomyces</taxon>
    </lineage>
</organism>
<reference evidence="1" key="1">
    <citation type="journal article" date="2014" name="Int. J. Syst. Evol. Microbiol.">
        <title>Complete genome sequence of Corynebacterium casei LMG S-19264T (=DSM 44701T), isolated from a smear-ripened cheese.</title>
        <authorList>
            <consortium name="US DOE Joint Genome Institute (JGI-PGF)"/>
            <person name="Walter F."/>
            <person name="Albersmeier A."/>
            <person name="Kalinowski J."/>
            <person name="Ruckert C."/>
        </authorList>
    </citation>
    <scope>NUCLEOTIDE SEQUENCE</scope>
    <source>
        <strain evidence="1">JCM 4815</strain>
    </source>
</reference>
<dbReference type="Proteomes" id="UP000622166">
    <property type="component" value="Unassembled WGS sequence"/>
</dbReference>
<evidence type="ECO:0008006" key="3">
    <source>
        <dbReference type="Google" id="ProtNLM"/>
    </source>
</evidence>
<evidence type="ECO:0000313" key="1">
    <source>
        <dbReference type="EMBL" id="GGY96096.1"/>
    </source>
</evidence>
<dbReference type="Pfam" id="PF11209">
    <property type="entry name" value="LmeA"/>
    <property type="match status" value="1"/>
</dbReference>
<evidence type="ECO:0000313" key="2">
    <source>
        <dbReference type="Proteomes" id="UP000622166"/>
    </source>
</evidence>
<dbReference type="EMBL" id="BMVW01000001">
    <property type="protein sequence ID" value="GGY96096.1"/>
    <property type="molecule type" value="Genomic_DNA"/>
</dbReference>
<reference evidence="1" key="2">
    <citation type="submission" date="2020-09" db="EMBL/GenBank/DDBJ databases">
        <authorList>
            <person name="Sun Q."/>
            <person name="Ohkuma M."/>
        </authorList>
    </citation>
    <scope>NUCLEOTIDE SEQUENCE</scope>
    <source>
        <strain evidence="1">JCM 4815</strain>
    </source>
</reference>
<dbReference type="InterPro" id="IPR021373">
    <property type="entry name" value="DUF2993"/>
</dbReference>